<evidence type="ECO:0000313" key="3">
    <source>
        <dbReference type="Proteomes" id="UP001195483"/>
    </source>
</evidence>
<dbReference type="EMBL" id="JAEAOA010001049">
    <property type="protein sequence ID" value="KAK3589111.1"/>
    <property type="molecule type" value="Genomic_DNA"/>
</dbReference>
<proteinExistence type="predicted"/>
<name>A0AAE0VT60_9BIVA</name>
<comment type="caution">
    <text evidence="2">The sequence shown here is derived from an EMBL/GenBank/DDBJ whole genome shotgun (WGS) entry which is preliminary data.</text>
</comment>
<dbReference type="Gene3D" id="2.60.220.30">
    <property type="match status" value="1"/>
</dbReference>
<reference evidence="2" key="3">
    <citation type="submission" date="2023-05" db="EMBL/GenBank/DDBJ databases">
        <authorList>
            <person name="Smith C.H."/>
        </authorList>
    </citation>
    <scope>NUCLEOTIDE SEQUENCE</scope>
    <source>
        <strain evidence="2">CHS0354</strain>
        <tissue evidence="2">Mantle</tissue>
    </source>
</reference>
<reference evidence="2" key="1">
    <citation type="journal article" date="2021" name="Genome Biol. Evol.">
        <title>A High-Quality Reference Genome for a Parasitic Bivalve with Doubly Uniparental Inheritance (Bivalvia: Unionida).</title>
        <authorList>
            <person name="Smith C.H."/>
        </authorList>
    </citation>
    <scope>NUCLEOTIDE SEQUENCE</scope>
    <source>
        <strain evidence="2">CHS0354</strain>
    </source>
</reference>
<keyword evidence="3" id="KW-1185">Reference proteome</keyword>
<reference evidence="2" key="2">
    <citation type="journal article" date="2021" name="Genome Biol. Evol.">
        <title>Developing a high-quality reference genome for a parasitic bivalve with doubly uniparental inheritance (Bivalvia: Unionida).</title>
        <authorList>
            <person name="Smith C.H."/>
        </authorList>
    </citation>
    <scope>NUCLEOTIDE SEQUENCE</scope>
    <source>
        <strain evidence="2">CHS0354</strain>
        <tissue evidence="2">Mantle</tissue>
    </source>
</reference>
<dbReference type="Proteomes" id="UP001195483">
    <property type="component" value="Unassembled WGS sequence"/>
</dbReference>
<feature type="compositionally biased region" description="Acidic residues" evidence="1">
    <location>
        <begin position="35"/>
        <end position="64"/>
    </location>
</feature>
<feature type="compositionally biased region" description="Basic and acidic residues" evidence="1">
    <location>
        <begin position="80"/>
        <end position="92"/>
    </location>
</feature>
<feature type="region of interest" description="Disordered" evidence="1">
    <location>
        <begin position="1"/>
        <end position="99"/>
    </location>
</feature>
<protein>
    <submittedName>
        <fullName evidence="2">Uncharacterized protein</fullName>
    </submittedName>
</protein>
<gene>
    <name evidence="2" type="ORF">CHS0354_017076</name>
</gene>
<accession>A0AAE0VT60</accession>
<evidence type="ECO:0000256" key="1">
    <source>
        <dbReference type="SAM" id="MobiDB-lite"/>
    </source>
</evidence>
<organism evidence="2 3">
    <name type="scientific">Potamilus streckersoni</name>
    <dbReference type="NCBI Taxonomy" id="2493646"/>
    <lineage>
        <taxon>Eukaryota</taxon>
        <taxon>Metazoa</taxon>
        <taxon>Spiralia</taxon>
        <taxon>Lophotrochozoa</taxon>
        <taxon>Mollusca</taxon>
        <taxon>Bivalvia</taxon>
        <taxon>Autobranchia</taxon>
        <taxon>Heteroconchia</taxon>
        <taxon>Palaeoheterodonta</taxon>
        <taxon>Unionida</taxon>
        <taxon>Unionoidea</taxon>
        <taxon>Unionidae</taxon>
        <taxon>Ambleminae</taxon>
        <taxon>Lampsilini</taxon>
        <taxon>Potamilus</taxon>
    </lineage>
</organism>
<sequence>MSKAKLVRPAVRNSPRTIATRGAKLPLERKSESETTSDSEDESDTTSSEEETDTSHEEEMELENDEIKKKKETSPLSKQDVAKKNEPKKQEVADTPPALDKVQKVQGVLVDYNLHDNPHILAVLPQNTSALRALPMSATERNYILPTATAADEGLSRLEYQSDIYVIQGSFRFSKHVLVRVQLTREMHVQAKFLDFFAAVRDHNQKWKEYQGKYDAGYVEFSIRSMECFYIISRLKPTKIELEPEMQCEFLSDVDKRIGVRFPKQAVSRTTQLSLKIIPVDDEMANIVQTRPGEFMILAISPCVVVEHQPNLMLQKPATLRLPIDYMPKNSDFKVMLLTVLGDKFEVDKQELVRNEDGTFTCHVRGFSNKILACIKKNYSVCFQPNDQRVVREIALLQGEMKRCRIMSFKEPMDPSSIWMEVILKENLEETITKLTAAGYKEIIGSNSGDVDLRANQIIRVKLQGSICRPTDVPKKRYIFHFLPNSKDLHLKCPYEIKTGEKEGQRAQALLISKSETFKRRIIHSYYFRP</sequence>
<evidence type="ECO:0000313" key="2">
    <source>
        <dbReference type="EMBL" id="KAK3589111.1"/>
    </source>
</evidence>
<dbReference type="AlphaFoldDB" id="A0AAE0VT60"/>